<keyword evidence="5" id="KW-1185">Reference proteome</keyword>
<dbReference type="CDD" id="cd04301">
    <property type="entry name" value="NAT_SF"/>
    <property type="match status" value="1"/>
</dbReference>
<name>F2K2Y1_MARM1</name>
<dbReference type="PANTHER" id="PTHR42919:SF8">
    <property type="entry name" value="N-ALPHA-ACETYLTRANSFERASE 50"/>
    <property type="match status" value="1"/>
</dbReference>
<evidence type="ECO:0000313" key="5">
    <source>
        <dbReference type="Proteomes" id="UP000001062"/>
    </source>
</evidence>
<dbReference type="PANTHER" id="PTHR42919">
    <property type="entry name" value="N-ALPHA-ACETYLTRANSFERASE"/>
    <property type="match status" value="1"/>
</dbReference>
<evidence type="ECO:0000256" key="1">
    <source>
        <dbReference type="ARBA" id="ARBA00022679"/>
    </source>
</evidence>
<protein>
    <submittedName>
        <fullName evidence="4">GCN5-related N-acetyltransferase</fullName>
    </submittedName>
</protein>
<keyword evidence="1 4" id="KW-0808">Transferase</keyword>
<keyword evidence="2" id="KW-0012">Acyltransferase</keyword>
<dbReference type="InterPro" id="IPR016181">
    <property type="entry name" value="Acyl_CoA_acyltransferase"/>
</dbReference>
<dbReference type="InterPro" id="IPR051556">
    <property type="entry name" value="N-term/lysine_N-AcTrnsfr"/>
</dbReference>
<dbReference type="SUPFAM" id="SSF55729">
    <property type="entry name" value="Acyl-CoA N-acyltransferases (Nat)"/>
    <property type="match status" value="1"/>
</dbReference>
<organism evidence="4 5">
    <name type="scientific">Marinomonas mediterranea (strain ATCC 700492 / JCM 21426 / NBRC 103028 / MMB-1)</name>
    <dbReference type="NCBI Taxonomy" id="717774"/>
    <lineage>
        <taxon>Bacteria</taxon>
        <taxon>Pseudomonadati</taxon>
        <taxon>Pseudomonadota</taxon>
        <taxon>Gammaproteobacteria</taxon>
        <taxon>Oceanospirillales</taxon>
        <taxon>Oceanospirillaceae</taxon>
        <taxon>Marinomonas</taxon>
    </lineage>
</organism>
<dbReference type="PATRIC" id="fig|717774.3.peg.3243"/>
<reference evidence="4 5" key="1">
    <citation type="journal article" date="2012" name="Stand. Genomic Sci.">
        <title>Complete genome sequence of the melanogenic marine bacterium Marinomonas mediterranea type strain (MMB-1(T)).</title>
        <authorList>
            <person name="Lucas-Elio P."/>
            <person name="Goodwin L."/>
            <person name="Woyke T."/>
            <person name="Pitluck S."/>
            <person name="Nolan M."/>
            <person name="Kyrpides N.C."/>
            <person name="Detter J.C."/>
            <person name="Copeland A."/>
            <person name="Teshima H."/>
            <person name="Bruce D."/>
            <person name="Detter C."/>
            <person name="Tapia R."/>
            <person name="Han S."/>
            <person name="Land M.L."/>
            <person name="Ivanova N."/>
            <person name="Mikhailova N."/>
            <person name="Johnston A.W."/>
            <person name="Sanchez-Amat A."/>
        </authorList>
    </citation>
    <scope>NUCLEOTIDE SEQUENCE [LARGE SCALE GENOMIC DNA]</scope>
    <source>
        <strain evidence="5">ATCC 700492 / JCM 21426 / NBRC 103028 / MMB-1</strain>
    </source>
</reference>
<sequence>MELIKVDNLSPYLDDLVVLLIDGVDSSSSIGFLSPLSEDEAKTYWLFVNDELQQNACQIALARLNDRVIGAVLLNFSPKANSIHRADIEKLMVHSEYRGQGIGTKLMMAVEKVAASYQKQLLVLDTRSDEPASNLYKKLGWLEVGQIPNYTRNASGSLQDSSIFYKEIETTNDLLV</sequence>
<dbReference type="Pfam" id="PF00583">
    <property type="entry name" value="Acetyltransf_1"/>
    <property type="match status" value="1"/>
</dbReference>
<feature type="domain" description="N-acetyltransferase" evidence="3">
    <location>
        <begin position="4"/>
        <end position="169"/>
    </location>
</feature>
<dbReference type="RefSeq" id="WP_013662272.1">
    <property type="nucleotide sequence ID" value="NC_015276.1"/>
</dbReference>
<evidence type="ECO:0000313" key="4">
    <source>
        <dbReference type="EMBL" id="ADZ92370.1"/>
    </source>
</evidence>
<dbReference type="Gene3D" id="3.40.630.30">
    <property type="match status" value="1"/>
</dbReference>
<gene>
    <name evidence="4" type="ordered locus">Marme_3152</name>
</gene>
<evidence type="ECO:0000256" key="2">
    <source>
        <dbReference type="ARBA" id="ARBA00023315"/>
    </source>
</evidence>
<dbReference type="HOGENOM" id="CLU_077728_1_1_6"/>
<dbReference type="GO" id="GO:0016747">
    <property type="term" value="F:acyltransferase activity, transferring groups other than amino-acyl groups"/>
    <property type="evidence" value="ECO:0007669"/>
    <property type="project" value="InterPro"/>
</dbReference>
<dbReference type="eggNOG" id="COG0456">
    <property type="taxonomic scope" value="Bacteria"/>
</dbReference>
<dbReference type="OrthoDB" id="3389160at2"/>
<dbReference type="AlphaFoldDB" id="F2K2Y1"/>
<proteinExistence type="predicted"/>
<dbReference type="STRING" id="717774.Marme_3152"/>
<dbReference type="KEGG" id="mme:Marme_3152"/>
<evidence type="ECO:0000259" key="3">
    <source>
        <dbReference type="PROSITE" id="PS51186"/>
    </source>
</evidence>
<dbReference type="InterPro" id="IPR000182">
    <property type="entry name" value="GNAT_dom"/>
</dbReference>
<dbReference type="EMBL" id="CP002583">
    <property type="protein sequence ID" value="ADZ92370.1"/>
    <property type="molecule type" value="Genomic_DNA"/>
</dbReference>
<dbReference type="Proteomes" id="UP000001062">
    <property type="component" value="Chromosome"/>
</dbReference>
<dbReference type="PROSITE" id="PS51186">
    <property type="entry name" value="GNAT"/>
    <property type="match status" value="1"/>
</dbReference>
<accession>F2K2Y1</accession>